<feature type="domain" description="CsbD-like" evidence="3">
    <location>
        <begin position="6"/>
        <end position="52"/>
    </location>
</feature>
<accession>A0A7W8QRP7</accession>
<organism evidence="4 5">
    <name type="scientific">Nocardiopsis composta</name>
    <dbReference type="NCBI Taxonomy" id="157465"/>
    <lineage>
        <taxon>Bacteria</taxon>
        <taxon>Bacillati</taxon>
        <taxon>Actinomycetota</taxon>
        <taxon>Actinomycetes</taxon>
        <taxon>Streptosporangiales</taxon>
        <taxon>Nocardiopsidaceae</taxon>
        <taxon>Nocardiopsis</taxon>
    </lineage>
</organism>
<evidence type="ECO:0000259" key="3">
    <source>
        <dbReference type="Pfam" id="PF05532"/>
    </source>
</evidence>
<name>A0A7W8QRP7_9ACTN</name>
<gene>
    <name evidence="4" type="ORF">HDA36_004978</name>
</gene>
<dbReference type="RefSeq" id="WP_184395993.1">
    <property type="nucleotide sequence ID" value="NZ_BAAAJD010000003.1"/>
</dbReference>
<comment type="similarity">
    <text evidence="1">Belongs to the UPF0337 (CsbD) family.</text>
</comment>
<reference evidence="4 5" key="1">
    <citation type="submission" date="2020-08" db="EMBL/GenBank/DDBJ databases">
        <title>Sequencing the genomes of 1000 actinobacteria strains.</title>
        <authorList>
            <person name="Klenk H.-P."/>
        </authorList>
    </citation>
    <scope>NUCLEOTIDE SEQUENCE [LARGE SCALE GENOMIC DNA]</scope>
    <source>
        <strain evidence="4 5">DSM 44551</strain>
    </source>
</reference>
<protein>
    <submittedName>
        <fullName evidence="4">Uncharacterized protein YjbJ (UPF0337 family)</fullName>
    </submittedName>
</protein>
<comment type="caution">
    <text evidence="4">The sequence shown here is derived from an EMBL/GenBank/DDBJ whole genome shotgun (WGS) entry which is preliminary data.</text>
</comment>
<dbReference type="InterPro" id="IPR008462">
    <property type="entry name" value="CsbD"/>
</dbReference>
<evidence type="ECO:0000313" key="5">
    <source>
        <dbReference type="Proteomes" id="UP000572635"/>
    </source>
</evidence>
<dbReference type="InterPro" id="IPR036629">
    <property type="entry name" value="YjbJ_sf"/>
</dbReference>
<dbReference type="Gene3D" id="1.10.1470.10">
    <property type="entry name" value="YjbJ"/>
    <property type="match status" value="1"/>
</dbReference>
<sequence length="65" mass="6751">MGDAGDKFDDLAGKAKEGAGKLTGDEGLEREGKADQAKAAAKEAAKEAKEKAGEAAEKIKDVFKR</sequence>
<dbReference type="EMBL" id="JACHDB010000001">
    <property type="protein sequence ID" value="MBB5434894.1"/>
    <property type="molecule type" value="Genomic_DNA"/>
</dbReference>
<dbReference type="Pfam" id="PF05532">
    <property type="entry name" value="CsbD"/>
    <property type="match status" value="1"/>
</dbReference>
<evidence type="ECO:0000256" key="1">
    <source>
        <dbReference type="ARBA" id="ARBA00009129"/>
    </source>
</evidence>
<dbReference type="Proteomes" id="UP000572635">
    <property type="component" value="Unassembled WGS sequence"/>
</dbReference>
<proteinExistence type="inferred from homology"/>
<dbReference type="AlphaFoldDB" id="A0A7W8QRP7"/>
<keyword evidence="5" id="KW-1185">Reference proteome</keyword>
<evidence type="ECO:0000313" key="4">
    <source>
        <dbReference type="EMBL" id="MBB5434894.1"/>
    </source>
</evidence>
<feature type="region of interest" description="Disordered" evidence="2">
    <location>
        <begin position="1"/>
        <end position="65"/>
    </location>
</feature>
<dbReference type="SUPFAM" id="SSF69047">
    <property type="entry name" value="Hypothetical protein YjbJ"/>
    <property type="match status" value="1"/>
</dbReference>
<evidence type="ECO:0000256" key="2">
    <source>
        <dbReference type="SAM" id="MobiDB-lite"/>
    </source>
</evidence>